<dbReference type="RefSeq" id="WP_079490531.1">
    <property type="nucleotide sequence ID" value="NZ_FUZT01000003.1"/>
</dbReference>
<dbReference type="GO" id="GO:0009279">
    <property type="term" value="C:cell outer membrane"/>
    <property type="evidence" value="ECO:0007669"/>
    <property type="project" value="UniProtKB-SubCell"/>
</dbReference>
<evidence type="ECO:0000256" key="2">
    <source>
        <dbReference type="ARBA" id="ARBA00022452"/>
    </source>
</evidence>
<evidence type="ECO:0000256" key="5">
    <source>
        <dbReference type="ARBA" id="ARBA00023237"/>
    </source>
</evidence>
<name>A0A1T5JZP7_9FIRM</name>
<reference evidence="9" key="1">
    <citation type="submission" date="2017-02" db="EMBL/GenBank/DDBJ databases">
        <authorList>
            <person name="Varghese N."/>
            <person name="Submissions S."/>
        </authorList>
    </citation>
    <scope>NUCLEOTIDE SEQUENCE [LARGE SCALE GENOMIC DNA]</scope>
    <source>
        <strain evidence="9">M1</strain>
    </source>
</reference>
<dbReference type="EMBL" id="FUZT01000003">
    <property type="protein sequence ID" value="SKC56765.1"/>
    <property type="molecule type" value="Genomic_DNA"/>
</dbReference>
<keyword evidence="5" id="KW-0998">Cell outer membrane</keyword>
<accession>A0A1T5JZP7</accession>
<dbReference type="Proteomes" id="UP000190285">
    <property type="component" value="Unassembled WGS sequence"/>
</dbReference>
<dbReference type="PANTHER" id="PTHR30026:SF20">
    <property type="entry name" value="OUTER MEMBRANE PROTEIN TOLC"/>
    <property type="match status" value="1"/>
</dbReference>
<evidence type="ECO:0000256" key="4">
    <source>
        <dbReference type="ARBA" id="ARBA00023136"/>
    </source>
</evidence>
<comment type="subcellular location">
    <subcellularLocation>
        <location evidence="1">Cell outer membrane</location>
    </subcellularLocation>
</comment>
<proteinExistence type="predicted"/>
<evidence type="ECO:0000313" key="9">
    <source>
        <dbReference type="Proteomes" id="UP000190285"/>
    </source>
</evidence>
<protein>
    <submittedName>
        <fullName evidence="8">Outer membrane protein</fullName>
    </submittedName>
</protein>
<dbReference type="AlphaFoldDB" id="A0A1T5JZP7"/>
<feature type="chain" id="PRO_5013046826" evidence="7">
    <location>
        <begin position="23"/>
        <end position="482"/>
    </location>
</feature>
<keyword evidence="7" id="KW-0732">Signal</keyword>
<dbReference type="Gene3D" id="1.20.1600.10">
    <property type="entry name" value="Outer membrane efflux proteins (OEP)"/>
    <property type="match status" value="2"/>
</dbReference>
<feature type="signal peptide" evidence="7">
    <location>
        <begin position="1"/>
        <end position="22"/>
    </location>
</feature>
<dbReference type="OrthoDB" id="1806048at2"/>
<evidence type="ECO:0000256" key="6">
    <source>
        <dbReference type="SAM" id="Coils"/>
    </source>
</evidence>
<dbReference type="GO" id="GO:0015288">
    <property type="term" value="F:porin activity"/>
    <property type="evidence" value="ECO:0007669"/>
    <property type="project" value="TreeGrafter"/>
</dbReference>
<evidence type="ECO:0000256" key="7">
    <source>
        <dbReference type="SAM" id="SignalP"/>
    </source>
</evidence>
<gene>
    <name evidence="8" type="ORF">SAMN02194393_01491</name>
</gene>
<keyword evidence="6" id="KW-0175">Coiled coil</keyword>
<feature type="coiled-coil region" evidence="6">
    <location>
        <begin position="224"/>
        <end position="251"/>
    </location>
</feature>
<organism evidence="8 9">
    <name type="scientific">Maledivibacter halophilus</name>
    <dbReference type="NCBI Taxonomy" id="36842"/>
    <lineage>
        <taxon>Bacteria</taxon>
        <taxon>Bacillati</taxon>
        <taxon>Bacillota</taxon>
        <taxon>Clostridia</taxon>
        <taxon>Peptostreptococcales</taxon>
        <taxon>Caminicellaceae</taxon>
        <taxon>Maledivibacter</taxon>
    </lineage>
</organism>
<dbReference type="STRING" id="36842.SAMN02194393_01491"/>
<sequence>MRKNKFLIGVLISLLLFNVAFAGNSSKEEEKAVEVRKNMSLNIEETVQLGLEKSIDLKVVRNEIDLSALKQDRTEYLSKKLEDGDKKIEKGKEELNKAEDLLDKGISPVDKEINLPDGSTIDIEAGKPIPDSIKDIVIPGMKEELKNRRGDLGAGKSLLIDSLQEAGISISENLSFDSLDSLNVDSTSNLMTTMADISYEVTNASYNIYKNQIAMLIQKNYYDVLKAQKMVEVKKKAMERAKKQYEFAKDSYDVGMKARDDMLLSDVYYKGTQIEYRKAQGDLENALIELKKNLNIPLDTNIELTDVLVDEREIPDLDEGLESGIKNRLEIKKTLGEVAIYDLNFEKIKKKYPDITYQYKEAKLLKDKARLGYDKAIKDVVSQVRQSYETLITVGDMLEKAKDMVERAQENVEIAEYKYKEGLGTDSTLLKKLDIEMAAGTIVEVLAAEENLSNVEEKVVEIMYSYNMAKVKYYNDAGKFIY</sequence>
<evidence type="ECO:0000256" key="1">
    <source>
        <dbReference type="ARBA" id="ARBA00004442"/>
    </source>
</evidence>
<dbReference type="GO" id="GO:0015562">
    <property type="term" value="F:efflux transmembrane transporter activity"/>
    <property type="evidence" value="ECO:0007669"/>
    <property type="project" value="InterPro"/>
</dbReference>
<dbReference type="PANTHER" id="PTHR30026">
    <property type="entry name" value="OUTER MEMBRANE PROTEIN TOLC"/>
    <property type="match status" value="1"/>
</dbReference>
<evidence type="ECO:0000256" key="3">
    <source>
        <dbReference type="ARBA" id="ARBA00022692"/>
    </source>
</evidence>
<keyword evidence="2" id="KW-1134">Transmembrane beta strand</keyword>
<dbReference type="InterPro" id="IPR051906">
    <property type="entry name" value="TolC-like"/>
</dbReference>
<keyword evidence="3" id="KW-0812">Transmembrane</keyword>
<dbReference type="SUPFAM" id="SSF56954">
    <property type="entry name" value="Outer membrane efflux proteins (OEP)"/>
    <property type="match status" value="1"/>
</dbReference>
<dbReference type="GO" id="GO:1990281">
    <property type="term" value="C:efflux pump complex"/>
    <property type="evidence" value="ECO:0007669"/>
    <property type="project" value="TreeGrafter"/>
</dbReference>
<keyword evidence="4" id="KW-0472">Membrane</keyword>
<keyword evidence="9" id="KW-1185">Reference proteome</keyword>
<evidence type="ECO:0000313" key="8">
    <source>
        <dbReference type="EMBL" id="SKC56765.1"/>
    </source>
</evidence>